<dbReference type="SMART" id="SM00530">
    <property type="entry name" value="HTH_XRE"/>
    <property type="match status" value="1"/>
</dbReference>
<dbReference type="PANTHER" id="PTHR46558:SF11">
    <property type="entry name" value="HTH-TYPE TRANSCRIPTIONAL REGULATOR XRE"/>
    <property type="match status" value="1"/>
</dbReference>
<keyword evidence="1" id="KW-0238">DNA-binding</keyword>
<feature type="domain" description="HTH cro/C1-type" evidence="2">
    <location>
        <begin position="9"/>
        <end position="63"/>
    </location>
</feature>
<gene>
    <name evidence="3" type="ORF">SAMN02745247_01670</name>
</gene>
<dbReference type="GO" id="GO:0003677">
    <property type="term" value="F:DNA binding"/>
    <property type="evidence" value="ECO:0007669"/>
    <property type="project" value="UniProtKB-KW"/>
</dbReference>
<dbReference type="EMBL" id="FRDH01000006">
    <property type="protein sequence ID" value="SHN57237.1"/>
    <property type="molecule type" value="Genomic_DNA"/>
</dbReference>
<dbReference type="SUPFAM" id="SSF47413">
    <property type="entry name" value="lambda repressor-like DNA-binding domains"/>
    <property type="match status" value="1"/>
</dbReference>
<dbReference type="InterPro" id="IPR010982">
    <property type="entry name" value="Lambda_DNA-bd_dom_sf"/>
</dbReference>
<dbReference type="Proteomes" id="UP000184097">
    <property type="component" value="Unassembled WGS sequence"/>
</dbReference>
<dbReference type="PANTHER" id="PTHR46558">
    <property type="entry name" value="TRACRIPTIONAL REGULATORY PROTEIN-RELATED-RELATED"/>
    <property type="match status" value="1"/>
</dbReference>
<dbReference type="PROSITE" id="PS50943">
    <property type="entry name" value="HTH_CROC1"/>
    <property type="match status" value="1"/>
</dbReference>
<evidence type="ECO:0000259" key="2">
    <source>
        <dbReference type="PROSITE" id="PS50943"/>
    </source>
</evidence>
<dbReference type="SUPFAM" id="SSF81901">
    <property type="entry name" value="HCP-like"/>
    <property type="match status" value="1"/>
</dbReference>
<protein>
    <submittedName>
        <fullName evidence="3">Transcriptional regulator, contains XRE-family HTH domain</fullName>
    </submittedName>
</protein>
<sequence>MQLKLAENIKRYRKEMGLTQDGLAEALGVTIGAVSKWENGNNVPDITTLMELANLYNISMDELLSYDKSSKNIDKMVETIENLCDEHKFDEAVLEANSALTRYPHTFKVLLACAKLYYYKSYADMNAKDCDMAIDLMNRCLEYFSQNTDPAVKEFTIRLYIAELYMKKDPDKALAELKNINYNGCNDAIIGQLLLDMHNREECLEYSSMALLRNFGVQYELMTNMSLAVASSGKVKDLRMAVDLLDASIVILDTYAVPDSIGYTHKLKTISLIIKAWWFACLKEYDAMEECVRDSYNLAVTYDKTPHKSSELSTSIRFYLCKHKSSVYDSLGATAVSGIEALFSQKIDGSNKINHKHLGKVIECWNRMKKNEP</sequence>
<dbReference type="Pfam" id="PF01381">
    <property type="entry name" value="HTH_3"/>
    <property type="match status" value="1"/>
</dbReference>
<evidence type="ECO:0000313" key="3">
    <source>
        <dbReference type="EMBL" id="SHN57237.1"/>
    </source>
</evidence>
<reference evidence="3 4" key="1">
    <citation type="submission" date="2016-12" db="EMBL/GenBank/DDBJ databases">
        <authorList>
            <person name="Song W.-J."/>
            <person name="Kurnit D.M."/>
        </authorList>
    </citation>
    <scope>NUCLEOTIDE SEQUENCE [LARGE SCALE GENOMIC DNA]</scope>
    <source>
        <strain evidence="3 4">DSM 14810</strain>
    </source>
</reference>
<dbReference type="Gene3D" id="1.25.40.10">
    <property type="entry name" value="Tetratricopeptide repeat domain"/>
    <property type="match status" value="1"/>
</dbReference>
<evidence type="ECO:0000256" key="1">
    <source>
        <dbReference type="ARBA" id="ARBA00023125"/>
    </source>
</evidence>
<accession>A0A1M7SFF8</accession>
<name>A0A1M7SFF8_9FIRM</name>
<dbReference type="Gene3D" id="1.10.260.40">
    <property type="entry name" value="lambda repressor-like DNA-binding domains"/>
    <property type="match status" value="1"/>
</dbReference>
<dbReference type="InterPro" id="IPR001387">
    <property type="entry name" value="Cro/C1-type_HTH"/>
</dbReference>
<dbReference type="InterPro" id="IPR011990">
    <property type="entry name" value="TPR-like_helical_dom_sf"/>
</dbReference>
<proteinExistence type="predicted"/>
<dbReference type="CDD" id="cd00093">
    <property type="entry name" value="HTH_XRE"/>
    <property type="match status" value="1"/>
</dbReference>
<dbReference type="RefSeq" id="WP_072702820.1">
    <property type="nucleotide sequence ID" value="NZ_FRDH01000006.1"/>
</dbReference>
<evidence type="ECO:0000313" key="4">
    <source>
        <dbReference type="Proteomes" id="UP000184097"/>
    </source>
</evidence>
<organism evidence="3 4">
    <name type="scientific">Butyrivibrio hungatei DSM 14810</name>
    <dbReference type="NCBI Taxonomy" id="1121132"/>
    <lineage>
        <taxon>Bacteria</taxon>
        <taxon>Bacillati</taxon>
        <taxon>Bacillota</taxon>
        <taxon>Clostridia</taxon>
        <taxon>Lachnospirales</taxon>
        <taxon>Lachnospiraceae</taxon>
        <taxon>Butyrivibrio</taxon>
    </lineage>
</organism>
<dbReference type="AlphaFoldDB" id="A0A1M7SFF8"/>